<name>A0A4D8QBC0_AZOBR</name>
<geneLocation type="plasmid" evidence="1">
    <name>p2</name>
</geneLocation>
<dbReference type="Pfam" id="PF25182">
    <property type="entry name" value="NonGDSL"/>
    <property type="match status" value="1"/>
</dbReference>
<dbReference type="PANTHER" id="PTHR30383:SF5">
    <property type="entry name" value="SGNH HYDROLASE-TYPE ESTERASE DOMAIN-CONTAINING PROTEIN"/>
    <property type="match status" value="1"/>
</dbReference>
<reference evidence="1 2" key="1">
    <citation type="submission" date="2018-09" db="EMBL/GenBank/DDBJ databases">
        <title>Whole genome based analysis of evolution and adaptive divergence in Indian and Brazilian strains of Azospirillum brasilense.</title>
        <authorList>
            <person name="Singh C."/>
            <person name="Tripathi A.K."/>
        </authorList>
    </citation>
    <scope>NUCLEOTIDE SEQUENCE [LARGE SCALE GENOMIC DNA]</scope>
    <source>
        <strain evidence="1 2">MTCC4036</strain>
        <plasmid evidence="1 2">p2</plasmid>
    </source>
</reference>
<dbReference type="InterPro" id="IPR057572">
    <property type="entry name" value="NonGDSL"/>
</dbReference>
<evidence type="ECO:0000313" key="2">
    <source>
        <dbReference type="Proteomes" id="UP000298596"/>
    </source>
</evidence>
<keyword evidence="1" id="KW-0378">Hydrolase</keyword>
<dbReference type="InterPro" id="IPR051532">
    <property type="entry name" value="Ester_Hydrolysis_Enzymes"/>
</dbReference>
<gene>
    <name evidence="1" type="ORF">D3867_25420</name>
</gene>
<dbReference type="SUPFAM" id="SSF52266">
    <property type="entry name" value="SGNH hydrolase"/>
    <property type="match status" value="1"/>
</dbReference>
<accession>A0A4D8QBC0</accession>
<dbReference type="PANTHER" id="PTHR30383">
    <property type="entry name" value="THIOESTERASE 1/PROTEASE 1/LYSOPHOSPHOLIPASE L1"/>
    <property type="match status" value="1"/>
</dbReference>
<keyword evidence="1" id="KW-0614">Plasmid</keyword>
<evidence type="ECO:0000313" key="1">
    <source>
        <dbReference type="EMBL" id="QCO05310.1"/>
    </source>
</evidence>
<dbReference type="Gene3D" id="3.40.50.1110">
    <property type="entry name" value="SGNH hydrolase"/>
    <property type="match status" value="1"/>
</dbReference>
<dbReference type="InterPro" id="IPR036514">
    <property type="entry name" value="SGNH_hydro_sf"/>
</dbReference>
<dbReference type="AlphaFoldDB" id="A0A4D8QBC0"/>
<protein>
    <submittedName>
        <fullName evidence="1">SGNH/GDSL hydrolase family protein</fullName>
    </submittedName>
</protein>
<dbReference type="EMBL" id="CP032332">
    <property type="protein sequence ID" value="QCO05310.1"/>
    <property type="molecule type" value="Genomic_DNA"/>
</dbReference>
<dbReference type="GO" id="GO:0004622">
    <property type="term" value="F:phosphatidylcholine lysophospholipase activity"/>
    <property type="evidence" value="ECO:0007669"/>
    <property type="project" value="TreeGrafter"/>
</dbReference>
<sequence>MTTPGAPLRDRHARPRTRGRRAAVLSAALLSLVPFLAGLTATPDPVKAAACAVSVQTADLAVPLPRSARALAAGGPLRIVAIGSSSTAGAGASKAEHSYPARLAEHLGARYPGLALTVLNKGANGETGPDMLKRFRRDVLDEAPDLVIWQVAANTVLRGDDPDAAEQVIRSGVRTLKDAGLDVVLMDLQYAPAMLAKPRHEEMEERIARVAAEEGVGLFHRYAVMRQWVETRQAAMGDLVGPDGIHQNDFGYDCVARTLAASLHDAFSLRTAATVTARP</sequence>
<organism evidence="1 2">
    <name type="scientific">Azospirillum brasilense</name>
    <dbReference type="NCBI Taxonomy" id="192"/>
    <lineage>
        <taxon>Bacteria</taxon>
        <taxon>Pseudomonadati</taxon>
        <taxon>Pseudomonadota</taxon>
        <taxon>Alphaproteobacteria</taxon>
        <taxon>Rhodospirillales</taxon>
        <taxon>Azospirillaceae</taxon>
        <taxon>Azospirillum</taxon>
    </lineage>
</organism>
<proteinExistence type="predicted"/>
<dbReference type="Proteomes" id="UP000298596">
    <property type="component" value="Plasmid p2"/>
</dbReference>